<evidence type="ECO:0000259" key="1">
    <source>
        <dbReference type="PROSITE" id="PS50910"/>
    </source>
</evidence>
<proteinExistence type="predicted"/>
<dbReference type="Pfam" id="PF05168">
    <property type="entry name" value="HEPN"/>
    <property type="match status" value="1"/>
</dbReference>
<dbReference type="PROSITE" id="PS50910">
    <property type="entry name" value="HEPN"/>
    <property type="match status" value="1"/>
</dbReference>
<name>E6NB33_CALS0</name>
<reference evidence="2" key="1">
    <citation type="journal article" date="2005" name="Environ. Microbiol.">
        <title>Genetic and functional properties of uncultivated thermophilic crenarchaeotes from a subsurface gold mine as revealed by analysis of genome fragments.</title>
        <authorList>
            <person name="Nunoura T."/>
            <person name="Hirayama H."/>
            <person name="Takami H."/>
            <person name="Oida H."/>
            <person name="Nishi S."/>
            <person name="Shimamura S."/>
            <person name="Suzuki Y."/>
            <person name="Inagaki F."/>
            <person name="Takai K."/>
            <person name="Nealson K.H."/>
            <person name="Horikoshi K."/>
        </authorList>
    </citation>
    <scope>NUCLEOTIDE SEQUENCE</scope>
</reference>
<feature type="domain" description="HEPN" evidence="1">
    <location>
        <begin position="2"/>
        <end position="113"/>
    </location>
</feature>
<reference evidence="2" key="2">
    <citation type="journal article" date="2011" name="Nucleic Acids Res.">
        <title>Insights into the evolution of Archaea and eukaryotic protein modifier systems revealed by the genome of a novel archaeal group.</title>
        <authorList>
            <person name="Nunoura T."/>
            <person name="Takaki Y."/>
            <person name="Kakuta J."/>
            <person name="Nishi S."/>
            <person name="Sugahara J."/>
            <person name="Kazama H."/>
            <person name="Chee G."/>
            <person name="Hattori M."/>
            <person name="Kanai A."/>
            <person name="Atomi H."/>
            <person name="Takai K."/>
            <person name="Takami H."/>
        </authorList>
    </citation>
    <scope>NUCLEOTIDE SEQUENCE</scope>
</reference>
<dbReference type="InterPro" id="IPR007842">
    <property type="entry name" value="HEPN_dom"/>
</dbReference>
<dbReference type="AlphaFoldDB" id="E6NB33"/>
<dbReference type="SMART" id="SM00748">
    <property type="entry name" value="HEPN"/>
    <property type="match status" value="1"/>
</dbReference>
<dbReference type="SUPFAM" id="SSF81593">
    <property type="entry name" value="Nucleotidyltransferase substrate binding subunit/domain"/>
    <property type="match status" value="1"/>
</dbReference>
<evidence type="ECO:0000313" key="2">
    <source>
        <dbReference type="EMBL" id="BAJ49539.1"/>
    </source>
</evidence>
<dbReference type="Gene3D" id="1.20.120.330">
    <property type="entry name" value="Nucleotidyltransferases domain 2"/>
    <property type="match status" value="1"/>
</dbReference>
<gene>
    <name evidence="2" type="ORF">HGMM_F08G03C39</name>
</gene>
<organism evidence="2">
    <name type="scientific">Caldiarchaeum subterraneum</name>
    <dbReference type="NCBI Taxonomy" id="311458"/>
    <lineage>
        <taxon>Archaea</taxon>
        <taxon>Nitrososphaerota</taxon>
        <taxon>Candidatus Caldarchaeales</taxon>
        <taxon>Candidatus Caldarchaeaceae</taxon>
        <taxon>Candidatus Caldarchaeum</taxon>
    </lineage>
</organism>
<dbReference type="EMBL" id="AP011895">
    <property type="protein sequence ID" value="BAJ49539.1"/>
    <property type="molecule type" value="Genomic_DNA"/>
</dbReference>
<protein>
    <submittedName>
        <fullName evidence="2">HEPN domain-containing protein</fullName>
    </submittedName>
</protein>
<sequence>MLIDAEDFLGTARDLMEKGRWSKVCFNAQQAAELALKAVLQRMGVERRTHSLVDLLRELVTHLPESGRFWDDVKILDQYYIPTRYANAFASGPAKDKYTENQARDAVERAKRIVEWAGKHVL</sequence>
<accession>E6NB33</accession>